<dbReference type="Gramene" id="ORUFI12G00300.1">
    <property type="protein sequence ID" value="ORUFI12G00300.1"/>
    <property type="gene ID" value="ORUFI12G00300"/>
</dbReference>
<dbReference type="Proteomes" id="UP000008022">
    <property type="component" value="Unassembled WGS sequence"/>
</dbReference>
<accession>A0A0E0RCL2</accession>
<reference evidence="2" key="2">
    <citation type="submission" date="2015-06" db="UniProtKB">
        <authorList>
            <consortium name="EnsemblPlants"/>
        </authorList>
    </citation>
    <scope>IDENTIFICATION</scope>
</reference>
<dbReference type="HOGENOM" id="CLU_2162559_0_0_1"/>
<protein>
    <submittedName>
        <fullName evidence="2">Uncharacterized protein</fullName>
    </submittedName>
</protein>
<feature type="region of interest" description="Disordered" evidence="1">
    <location>
        <begin position="1"/>
        <end position="21"/>
    </location>
</feature>
<dbReference type="EnsemblPlants" id="ORUFI12G00300.1">
    <property type="protein sequence ID" value="ORUFI12G00300.1"/>
    <property type="gene ID" value="ORUFI12G00300"/>
</dbReference>
<evidence type="ECO:0000313" key="2">
    <source>
        <dbReference type="EnsemblPlants" id="ORUFI12G00300.1"/>
    </source>
</evidence>
<organism evidence="2 3">
    <name type="scientific">Oryza rufipogon</name>
    <name type="common">Brownbeard rice</name>
    <name type="synonym">Asian wild rice</name>
    <dbReference type="NCBI Taxonomy" id="4529"/>
    <lineage>
        <taxon>Eukaryota</taxon>
        <taxon>Viridiplantae</taxon>
        <taxon>Streptophyta</taxon>
        <taxon>Embryophyta</taxon>
        <taxon>Tracheophyta</taxon>
        <taxon>Spermatophyta</taxon>
        <taxon>Magnoliopsida</taxon>
        <taxon>Liliopsida</taxon>
        <taxon>Poales</taxon>
        <taxon>Poaceae</taxon>
        <taxon>BOP clade</taxon>
        <taxon>Oryzoideae</taxon>
        <taxon>Oryzeae</taxon>
        <taxon>Oryzinae</taxon>
        <taxon>Oryza</taxon>
    </lineage>
</organism>
<evidence type="ECO:0000256" key="1">
    <source>
        <dbReference type="SAM" id="MobiDB-lite"/>
    </source>
</evidence>
<reference evidence="3" key="1">
    <citation type="submission" date="2013-06" db="EMBL/GenBank/DDBJ databases">
        <authorList>
            <person name="Zhao Q."/>
        </authorList>
    </citation>
    <scope>NUCLEOTIDE SEQUENCE</scope>
    <source>
        <strain evidence="3">cv. W1943</strain>
    </source>
</reference>
<sequence>MAGTTSPTFMSSGSSSPLLAATPSSLTTVVPTFHNHNAVTMTWEGGGGGLGGVNERGGEIRALARLHVVVAEAEASLHLLQHGTAAGMHAKVLERAASGMLSMHVRDGTTA</sequence>
<name>A0A0E0RCL2_ORYRU</name>
<keyword evidence="3" id="KW-1185">Reference proteome</keyword>
<proteinExistence type="predicted"/>
<dbReference type="AlphaFoldDB" id="A0A0E0RCL2"/>
<evidence type="ECO:0000313" key="3">
    <source>
        <dbReference type="Proteomes" id="UP000008022"/>
    </source>
</evidence>